<dbReference type="InterPro" id="IPR036390">
    <property type="entry name" value="WH_DNA-bd_sf"/>
</dbReference>
<proteinExistence type="predicted"/>
<feature type="domain" description="Transcriptional repressor PaaX-like C-terminal" evidence="2">
    <location>
        <begin position="183"/>
        <end position="271"/>
    </location>
</feature>
<accession>A0ABV3WXL2</accession>
<dbReference type="PANTHER" id="PTHR30319:SF1">
    <property type="entry name" value="TRANSCRIPTIONAL REPRESSOR PAAX"/>
    <property type="match status" value="1"/>
</dbReference>
<dbReference type="Pfam" id="PF07848">
    <property type="entry name" value="PaaX"/>
    <property type="match status" value="1"/>
</dbReference>
<dbReference type="InterPro" id="IPR013225">
    <property type="entry name" value="PaaX_C"/>
</dbReference>
<protein>
    <submittedName>
        <fullName evidence="3">PaaX family transcriptional regulator C-terminal domain-containing protein</fullName>
    </submittedName>
</protein>
<dbReference type="RefSeq" id="WP_368804360.1">
    <property type="nucleotide sequence ID" value="NZ_JAZHFV010000006.1"/>
</dbReference>
<feature type="domain" description="Transcriptional repressor PaaX-like N-terminal" evidence="1">
    <location>
        <begin position="28"/>
        <end position="95"/>
    </location>
</feature>
<dbReference type="PIRSF" id="PIRSF020623">
    <property type="entry name" value="PaaX"/>
    <property type="match status" value="1"/>
</dbReference>
<organism evidence="3 4">
    <name type="scientific">Neoaquamicrobium sediminum</name>
    <dbReference type="NCBI Taxonomy" id="1849104"/>
    <lineage>
        <taxon>Bacteria</taxon>
        <taxon>Pseudomonadati</taxon>
        <taxon>Pseudomonadota</taxon>
        <taxon>Alphaproteobacteria</taxon>
        <taxon>Hyphomicrobiales</taxon>
        <taxon>Phyllobacteriaceae</taxon>
        <taxon>Neoaquamicrobium</taxon>
    </lineage>
</organism>
<dbReference type="Pfam" id="PF08223">
    <property type="entry name" value="PaaX_C"/>
    <property type="match status" value="1"/>
</dbReference>
<keyword evidence="4" id="KW-1185">Reference proteome</keyword>
<evidence type="ECO:0000313" key="4">
    <source>
        <dbReference type="Proteomes" id="UP001559025"/>
    </source>
</evidence>
<reference evidence="3 4" key="1">
    <citation type="submission" date="2024-01" db="EMBL/GenBank/DDBJ databases">
        <title>New evidence supports the origin of RcGTA from prophage.</title>
        <authorList>
            <person name="Xu Y."/>
            <person name="Liu B."/>
            <person name="Chen F."/>
        </authorList>
    </citation>
    <scope>NUCLEOTIDE SEQUENCE [LARGE SCALE GENOMIC DNA]</scope>
    <source>
        <strain evidence="3 4">CBW1107-2</strain>
    </source>
</reference>
<comment type="caution">
    <text evidence="3">The sequence shown here is derived from an EMBL/GenBank/DDBJ whole genome shotgun (WGS) entry which is preliminary data.</text>
</comment>
<dbReference type="InterPro" id="IPR036388">
    <property type="entry name" value="WH-like_DNA-bd_sf"/>
</dbReference>
<dbReference type="Proteomes" id="UP001559025">
    <property type="component" value="Unassembled WGS sequence"/>
</dbReference>
<dbReference type="Gene3D" id="1.10.10.10">
    <property type="entry name" value="Winged helix-like DNA-binding domain superfamily/Winged helix DNA-binding domain"/>
    <property type="match status" value="1"/>
</dbReference>
<dbReference type="EMBL" id="JAZHFV010000006">
    <property type="protein sequence ID" value="MEX4009441.1"/>
    <property type="molecule type" value="Genomic_DNA"/>
</dbReference>
<name>A0ABV3WXL2_9HYPH</name>
<dbReference type="PANTHER" id="PTHR30319">
    <property type="entry name" value="PHENYLACETIC ACID REGULATOR-RELATED TRANSCRIPTIONAL REPRESSOR"/>
    <property type="match status" value="1"/>
</dbReference>
<dbReference type="Gene3D" id="1.20.58.1460">
    <property type="match status" value="1"/>
</dbReference>
<evidence type="ECO:0000259" key="2">
    <source>
        <dbReference type="Pfam" id="PF08223"/>
    </source>
</evidence>
<evidence type="ECO:0000259" key="1">
    <source>
        <dbReference type="Pfam" id="PF07848"/>
    </source>
</evidence>
<dbReference type="InterPro" id="IPR012906">
    <property type="entry name" value="PaaX-like_N"/>
</dbReference>
<sequence length="297" mass="32407">MPKSADPAVAALETLIAQLHERGRPRVWSLVITIFGDAVVPRGGRVPLTVLQDIMARLRIEPGALRTALSRLAGDKWVTRDRRGRHSFFSLDEHGRHAFDLATRRIYAAGPPGWAGKWTVAVAAPGANAQGGELPALGFVRINGGVHMRPETDDAPDATEALAGMLVIHGESAEHPEAFRELWPSQEIADAYHAFIAAFHPLHEALRNGSVLVPIDAIAARTLLVHDWRRIVLRDPGLPGALLPPSWPGAEARSIARDIHEALAAPSETWLDMAGLPEPVDPSALARRWRDPRQFSR</sequence>
<gene>
    <name evidence="3" type="ORF">V1479_19180</name>
</gene>
<dbReference type="InterPro" id="IPR011965">
    <property type="entry name" value="PaaX_trns_reg"/>
</dbReference>
<evidence type="ECO:0000313" key="3">
    <source>
        <dbReference type="EMBL" id="MEX4009441.1"/>
    </source>
</evidence>
<dbReference type="SUPFAM" id="SSF46785">
    <property type="entry name" value="Winged helix' DNA-binding domain"/>
    <property type="match status" value="1"/>
</dbReference>